<reference evidence="4 5" key="1">
    <citation type="journal article" date="2019" name="Int. J. Syst. Evol. Microbiol.">
        <title>The Global Catalogue of Microorganisms (GCM) 10K type strain sequencing project: providing services to taxonomists for standard genome sequencing and annotation.</title>
        <authorList>
            <consortium name="The Broad Institute Genomics Platform"/>
            <consortium name="The Broad Institute Genome Sequencing Center for Infectious Disease"/>
            <person name="Wu L."/>
            <person name="Ma J."/>
        </authorList>
    </citation>
    <scope>NUCLEOTIDE SEQUENCE [LARGE SCALE GENOMIC DNA]</scope>
    <source>
        <strain evidence="4 5">JCM 16014</strain>
    </source>
</reference>
<evidence type="ECO:0000256" key="1">
    <source>
        <dbReference type="SAM" id="MobiDB-lite"/>
    </source>
</evidence>
<dbReference type="Pfam" id="PF24346">
    <property type="entry name" value="DUF7507"/>
    <property type="match status" value="1"/>
</dbReference>
<dbReference type="NCBIfam" id="TIGR01451">
    <property type="entry name" value="B_ant_repeat"/>
    <property type="match status" value="2"/>
</dbReference>
<feature type="domain" description="DUF7507" evidence="3">
    <location>
        <begin position="375"/>
        <end position="473"/>
    </location>
</feature>
<dbReference type="RefSeq" id="WP_344667468.1">
    <property type="nucleotide sequence ID" value="NZ_BAAAQN010000025.1"/>
</dbReference>
<comment type="caution">
    <text evidence="4">The sequence shown here is derived from an EMBL/GenBank/DDBJ whole genome shotgun (WGS) entry which is preliminary data.</text>
</comment>
<feature type="region of interest" description="Disordered" evidence="1">
    <location>
        <begin position="117"/>
        <end position="136"/>
    </location>
</feature>
<dbReference type="Proteomes" id="UP001500751">
    <property type="component" value="Unassembled WGS sequence"/>
</dbReference>
<keyword evidence="2" id="KW-0732">Signal</keyword>
<evidence type="ECO:0000313" key="5">
    <source>
        <dbReference type="Proteomes" id="UP001500751"/>
    </source>
</evidence>
<dbReference type="InterPro" id="IPR013320">
    <property type="entry name" value="ConA-like_dom_sf"/>
</dbReference>
<feature type="signal peptide" evidence="2">
    <location>
        <begin position="1"/>
        <end position="28"/>
    </location>
</feature>
<evidence type="ECO:0000259" key="3">
    <source>
        <dbReference type="Pfam" id="PF24346"/>
    </source>
</evidence>
<name>A0ABN2UJE2_9ACTN</name>
<gene>
    <name evidence="4" type="ORF">GCM10009839_43500</name>
</gene>
<organism evidence="4 5">
    <name type="scientific">Catenulispora yoronensis</name>
    <dbReference type="NCBI Taxonomy" id="450799"/>
    <lineage>
        <taxon>Bacteria</taxon>
        <taxon>Bacillati</taxon>
        <taxon>Actinomycetota</taxon>
        <taxon>Actinomycetes</taxon>
        <taxon>Catenulisporales</taxon>
        <taxon>Catenulisporaceae</taxon>
        <taxon>Catenulispora</taxon>
    </lineage>
</organism>
<evidence type="ECO:0000313" key="4">
    <source>
        <dbReference type="EMBL" id="GAA2037533.1"/>
    </source>
</evidence>
<dbReference type="InterPro" id="IPR047589">
    <property type="entry name" value="DUF11_rpt"/>
</dbReference>
<accession>A0ABN2UJE2</accession>
<dbReference type="InterPro" id="IPR055354">
    <property type="entry name" value="DUF7507"/>
</dbReference>
<feature type="chain" id="PRO_5045154324" description="DUF7507 domain-containing protein" evidence="2">
    <location>
        <begin position="29"/>
        <end position="559"/>
    </location>
</feature>
<protein>
    <recommendedName>
        <fullName evidence="3">DUF7507 domain-containing protein</fullName>
    </recommendedName>
</protein>
<dbReference type="SUPFAM" id="SSF49899">
    <property type="entry name" value="Concanavalin A-like lectins/glucanases"/>
    <property type="match status" value="1"/>
</dbReference>
<dbReference type="Gene3D" id="2.60.120.200">
    <property type="match status" value="1"/>
</dbReference>
<proteinExistence type="predicted"/>
<dbReference type="EMBL" id="BAAAQN010000025">
    <property type="protein sequence ID" value="GAA2037533.1"/>
    <property type="molecule type" value="Genomic_DNA"/>
</dbReference>
<keyword evidence="5" id="KW-1185">Reference proteome</keyword>
<sequence length="559" mass="55881">MAKIVARVLVACALTCFSGLLPASSAVAAPSSGHAVAAPASGHKVAASASGHAVVARRVIPKPRQVLAGPGSPLLTENFAGSTVADPGFVPLNNACLTGASTTPPGGMSRLGPCSGAGESAGPVPPAGVTPGYLQLTDSSNDGLGSVLYNRPLPGNGGLQVSFTQYQYGGNTGADGIGFYLVDGSANLTSAGGFGGSLGYAQHNGAPGVVDGYLGVGLDAYGNYTNDSEQRGTGCQPPDVSPVVVQPLLTPNAVGLRGPGNGQNGYCYLAASITPDASAPSKFRSTLPGSLRSAGTSPAAAARTVRVTVTPDEFPTVTVEIDFRDGAGFQTVFAHQMTTAAPPTYKFGLSASTGFYNDVHLIGDMSASSLVPLDELNLVKTVVNQQSSYQVGDTVHYQFLVTNTGTDPLNTVSVDDPSVSNISCPSTTLGTAGSATASMVCTGSHVVTAADALAGPTYTNTAQATATSAVSAEPLTSNQSSAQVDVTSAQLQLSKSASPTTVHRGDKVGYTLTVTNNSTFALNPATASDDLSGVLSGATYDNDVQASSGSATVTGSTLA</sequence>
<evidence type="ECO:0000256" key="2">
    <source>
        <dbReference type="SAM" id="SignalP"/>
    </source>
</evidence>